<accession>A0A4P2QF90</accession>
<dbReference type="PANTHER" id="PTHR33154:SF35">
    <property type="entry name" value="TRANSCRIPTIONAL REGULATOR, ARSR FAMILY"/>
    <property type="match status" value="1"/>
</dbReference>
<dbReference type="InterPro" id="IPR036390">
    <property type="entry name" value="WH_DNA-bd_sf"/>
</dbReference>
<keyword evidence="1" id="KW-0813">Transport</keyword>
<dbReference type="InterPro" id="IPR036388">
    <property type="entry name" value="WH-like_DNA-bd_sf"/>
</dbReference>
<feature type="region of interest" description="Disordered" evidence="5">
    <location>
        <begin position="1"/>
        <end position="22"/>
    </location>
</feature>
<keyword evidence="3" id="KW-0238">DNA-binding</keyword>
<dbReference type="InterPro" id="IPR020396">
    <property type="entry name" value="NADH_UbQ_OxRdtase_CS"/>
</dbReference>
<dbReference type="SUPFAM" id="SSF46785">
    <property type="entry name" value="Winged helix' DNA-binding domain"/>
    <property type="match status" value="1"/>
</dbReference>
<dbReference type="PROSITE" id="PS50987">
    <property type="entry name" value="HTH_ARSR_2"/>
    <property type="match status" value="1"/>
</dbReference>
<evidence type="ECO:0000256" key="1">
    <source>
        <dbReference type="ARBA" id="ARBA00022448"/>
    </source>
</evidence>
<evidence type="ECO:0000313" key="7">
    <source>
        <dbReference type="EMBL" id="AUX28520.1"/>
    </source>
</evidence>
<name>A0A4P2QF90_SORCE</name>
<keyword evidence="2" id="KW-0805">Transcription regulation</keyword>
<evidence type="ECO:0000313" key="8">
    <source>
        <dbReference type="Proteomes" id="UP000295497"/>
    </source>
</evidence>
<evidence type="ECO:0000256" key="3">
    <source>
        <dbReference type="ARBA" id="ARBA00023125"/>
    </source>
</evidence>
<dbReference type="InterPro" id="IPR018656">
    <property type="entry name" value="DUF2087"/>
</dbReference>
<dbReference type="CDD" id="cd00090">
    <property type="entry name" value="HTH_ARSR"/>
    <property type="match status" value="1"/>
</dbReference>
<dbReference type="SUPFAM" id="SSF82771">
    <property type="entry name" value="GIY-YIG endonuclease"/>
    <property type="match status" value="1"/>
</dbReference>
<feature type="compositionally biased region" description="Basic and acidic residues" evidence="5">
    <location>
        <begin position="214"/>
        <end position="224"/>
    </location>
</feature>
<evidence type="ECO:0000256" key="5">
    <source>
        <dbReference type="SAM" id="MobiDB-lite"/>
    </source>
</evidence>
<dbReference type="GO" id="GO:0003700">
    <property type="term" value="F:DNA-binding transcription factor activity"/>
    <property type="evidence" value="ECO:0007669"/>
    <property type="project" value="InterPro"/>
</dbReference>
<dbReference type="PROSITE" id="PS00542">
    <property type="entry name" value="COMPLEX1_30K"/>
    <property type="match status" value="1"/>
</dbReference>
<dbReference type="InterPro" id="IPR035901">
    <property type="entry name" value="GIY-YIG_endonuc_sf"/>
</dbReference>
<dbReference type="PANTHER" id="PTHR33154">
    <property type="entry name" value="TRANSCRIPTIONAL REGULATOR, ARSR FAMILY"/>
    <property type="match status" value="1"/>
</dbReference>
<dbReference type="InterPro" id="IPR051081">
    <property type="entry name" value="HTH_MetalResp_TranReg"/>
</dbReference>
<proteinExistence type="predicted"/>
<feature type="region of interest" description="Disordered" evidence="5">
    <location>
        <begin position="214"/>
        <end position="238"/>
    </location>
</feature>
<reference evidence="7 8" key="1">
    <citation type="submission" date="2015-09" db="EMBL/GenBank/DDBJ databases">
        <title>Sorangium comparison.</title>
        <authorList>
            <person name="Zaburannyi N."/>
            <person name="Bunk B."/>
            <person name="Overmann J."/>
            <person name="Mueller R."/>
        </authorList>
    </citation>
    <scope>NUCLEOTIDE SEQUENCE [LARGE SCALE GENOMIC DNA]</scope>
    <source>
        <strain evidence="7 8">So ce836</strain>
    </source>
</reference>
<dbReference type="Pfam" id="PF09860">
    <property type="entry name" value="DUF2087"/>
    <property type="match status" value="1"/>
</dbReference>
<dbReference type="InterPro" id="IPR011991">
    <property type="entry name" value="ArsR-like_HTH"/>
</dbReference>
<evidence type="ECO:0000256" key="2">
    <source>
        <dbReference type="ARBA" id="ARBA00023015"/>
    </source>
</evidence>
<keyword evidence="4" id="KW-0804">Transcription</keyword>
<dbReference type="RefSeq" id="WP_129572853.1">
    <property type="nucleotide sequence ID" value="NZ_CP012672.1"/>
</dbReference>
<dbReference type="InterPro" id="IPR001845">
    <property type="entry name" value="HTH_ArsR_DNA-bd_dom"/>
</dbReference>
<dbReference type="CDD" id="cd10451">
    <property type="entry name" value="GIY-YIG_LuxR_like"/>
    <property type="match status" value="1"/>
</dbReference>
<dbReference type="SMART" id="SM00418">
    <property type="entry name" value="HTH_ARSR"/>
    <property type="match status" value="1"/>
</dbReference>
<sequence length="359" mass="40653">MTVEPDSAGPTPGAAGPTPGAAGALSVEERIGVLKALADASRLQVVSALIERPHCAEELAERLGRAPSTVSFHLRKLDEAGLVTKRKTQYYLVYALRADLLDLRLRELAALPHAEGGPAQRRVERSRNKVMRAYFRDGALVQLPKPWRKRRIVLEQFVGKFQAGRRYREREVNEIIQTLYPDHCTIRRLLVDEGYMARDGQRYWLLEQEAKAPETRIEAPEPGKETPGTGKSIKGASRMETRKELKRKYLETPKQAGVFQLKNTVNGKVLLGSSTNLHGPLNKHRFMLSIGAHTNQELQRDWKEHGAEAFTFEVLDVVKLKDDPSFSLNDELTLLEQIWLEKLSPLHPRGYNRDTKIRE</sequence>
<gene>
    <name evidence="7" type="primary">arsR</name>
    <name evidence="7" type="ORF">SOCE836_005920</name>
</gene>
<evidence type="ECO:0000259" key="6">
    <source>
        <dbReference type="PROSITE" id="PS50987"/>
    </source>
</evidence>
<feature type="compositionally biased region" description="Low complexity" evidence="5">
    <location>
        <begin position="8"/>
        <end position="22"/>
    </location>
</feature>
<protein>
    <submittedName>
        <fullName evidence="7">ArsR family transcriptional regulator</fullName>
    </submittedName>
</protein>
<dbReference type="PRINTS" id="PR00778">
    <property type="entry name" value="HTHARSR"/>
</dbReference>
<dbReference type="EMBL" id="CP012672">
    <property type="protein sequence ID" value="AUX28520.1"/>
    <property type="molecule type" value="Genomic_DNA"/>
</dbReference>
<dbReference type="GO" id="GO:0003677">
    <property type="term" value="F:DNA binding"/>
    <property type="evidence" value="ECO:0007669"/>
    <property type="project" value="UniProtKB-KW"/>
</dbReference>
<evidence type="ECO:0000256" key="4">
    <source>
        <dbReference type="ARBA" id="ARBA00023163"/>
    </source>
</evidence>
<dbReference type="Gene3D" id="1.10.10.10">
    <property type="entry name" value="Winged helix-like DNA-binding domain superfamily/Winged helix DNA-binding domain"/>
    <property type="match status" value="1"/>
</dbReference>
<dbReference type="NCBIfam" id="NF033788">
    <property type="entry name" value="HTH_metalloreg"/>
    <property type="match status" value="1"/>
</dbReference>
<dbReference type="Proteomes" id="UP000295497">
    <property type="component" value="Chromosome"/>
</dbReference>
<dbReference type="Pfam" id="PF01022">
    <property type="entry name" value="HTH_5"/>
    <property type="match status" value="1"/>
</dbReference>
<organism evidence="7 8">
    <name type="scientific">Sorangium cellulosum</name>
    <name type="common">Polyangium cellulosum</name>
    <dbReference type="NCBI Taxonomy" id="56"/>
    <lineage>
        <taxon>Bacteria</taxon>
        <taxon>Pseudomonadati</taxon>
        <taxon>Myxococcota</taxon>
        <taxon>Polyangia</taxon>
        <taxon>Polyangiales</taxon>
        <taxon>Polyangiaceae</taxon>
        <taxon>Sorangium</taxon>
    </lineage>
</organism>
<dbReference type="GO" id="GO:0016651">
    <property type="term" value="F:oxidoreductase activity, acting on NAD(P)H"/>
    <property type="evidence" value="ECO:0007669"/>
    <property type="project" value="InterPro"/>
</dbReference>
<feature type="domain" description="HTH arsR-type" evidence="6">
    <location>
        <begin position="22"/>
        <end position="118"/>
    </location>
</feature>
<dbReference type="AlphaFoldDB" id="A0A4P2QF90"/>
<dbReference type="Gene3D" id="3.40.1440.10">
    <property type="entry name" value="GIY-YIG endonuclease"/>
    <property type="match status" value="1"/>
</dbReference>